<feature type="compositionally biased region" description="Basic and acidic residues" evidence="1">
    <location>
        <begin position="298"/>
        <end position="315"/>
    </location>
</feature>
<gene>
    <name evidence="3" type="ORF">VZT92_003259</name>
</gene>
<name>A0AAW1G300_ZOAVI</name>
<keyword evidence="4" id="KW-1185">Reference proteome</keyword>
<feature type="compositionally biased region" description="Polar residues" evidence="1">
    <location>
        <begin position="276"/>
        <end position="294"/>
    </location>
</feature>
<dbReference type="Proteomes" id="UP001488805">
    <property type="component" value="Unassembled WGS sequence"/>
</dbReference>
<evidence type="ECO:0008006" key="5">
    <source>
        <dbReference type="Google" id="ProtNLM"/>
    </source>
</evidence>
<evidence type="ECO:0000256" key="2">
    <source>
        <dbReference type="SAM" id="SignalP"/>
    </source>
</evidence>
<keyword evidence="2" id="KW-0732">Signal</keyword>
<comment type="caution">
    <text evidence="3">The sequence shown here is derived from an EMBL/GenBank/DDBJ whole genome shotgun (WGS) entry which is preliminary data.</text>
</comment>
<accession>A0AAW1G300</accession>
<dbReference type="EMBL" id="JBCEZU010000013">
    <property type="protein sequence ID" value="KAK9540835.1"/>
    <property type="molecule type" value="Genomic_DNA"/>
</dbReference>
<proteinExistence type="predicted"/>
<dbReference type="AlphaFoldDB" id="A0AAW1G300"/>
<feature type="chain" id="PRO_5043766175" description="Secreted protein" evidence="2">
    <location>
        <begin position="23"/>
        <end position="352"/>
    </location>
</feature>
<dbReference type="InterPro" id="IPR040958">
    <property type="entry name" value="SNAD1"/>
</dbReference>
<feature type="signal peptide" evidence="2">
    <location>
        <begin position="1"/>
        <end position="22"/>
    </location>
</feature>
<protein>
    <recommendedName>
        <fullName evidence="5">Secreted protein</fullName>
    </recommendedName>
</protein>
<evidence type="ECO:0000313" key="4">
    <source>
        <dbReference type="Proteomes" id="UP001488805"/>
    </source>
</evidence>
<organism evidence="3 4">
    <name type="scientific">Zoarces viviparus</name>
    <name type="common">Viviparous eelpout</name>
    <name type="synonym">Blennius viviparus</name>
    <dbReference type="NCBI Taxonomy" id="48416"/>
    <lineage>
        <taxon>Eukaryota</taxon>
        <taxon>Metazoa</taxon>
        <taxon>Chordata</taxon>
        <taxon>Craniata</taxon>
        <taxon>Vertebrata</taxon>
        <taxon>Euteleostomi</taxon>
        <taxon>Actinopterygii</taxon>
        <taxon>Neopterygii</taxon>
        <taxon>Teleostei</taxon>
        <taxon>Neoteleostei</taxon>
        <taxon>Acanthomorphata</taxon>
        <taxon>Eupercaria</taxon>
        <taxon>Perciformes</taxon>
        <taxon>Cottioidei</taxon>
        <taxon>Zoarcales</taxon>
        <taxon>Zoarcidae</taxon>
        <taxon>Zoarcinae</taxon>
        <taxon>Zoarces</taxon>
    </lineage>
</organism>
<dbReference type="Pfam" id="PF18744">
    <property type="entry name" value="SNAD1"/>
    <property type="match status" value="1"/>
</dbReference>
<feature type="compositionally biased region" description="Gly residues" evidence="1">
    <location>
        <begin position="330"/>
        <end position="343"/>
    </location>
</feature>
<sequence>MAGLCWMAVTLGLMLSVGNSSAAVTRPNLKQLTTIVKDLLDMYRPSYQVKEGERIHPMFSLAVSIRYDKKNKKYDISQVIKDDPPVKVRNSMESCKVYKGQRVVAATLLKWPNVLYQCPGEAVDRRLVKTTCATNDKTWDDLNKVCPGGVTATGADHAEYRVLQNFDTLQNRNKNDFMLFYVLASPCDAKCTNNDHKSNILKDIKQIQQWKNYAFVFSDVFQPRNVDTKRNGDTKRNALQRLGTSIGLENIFRCKGKRCSSCSNVDTEKVTPFCYTDNNQPGPSPNLPSASNIPPQRGRSDSPSRSGQGERDKKNNKINKSAGVPTGVGRNSGGVVGQGGSGGKTPKKGKGK</sequence>
<evidence type="ECO:0000313" key="3">
    <source>
        <dbReference type="EMBL" id="KAK9540835.1"/>
    </source>
</evidence>
<evidence type="ECO:0000256" key="1">
    <source>
        <dbReference type="SAM" id="MobiDB-lite"/>
    </source>
</evidence>
<reference evidence="3 4" key="1">
    <citation type="journal article" date="2024" name="Genome Biol. Evol.">
        <title>Chromosome-level genome assembly of the viviparous eelpout Zoarces viviparus.</title>
        <authorList>
            <person name="Fuhrmann N."/>
            <person name="Brasseur M.V."/>
            <person name="Bakowski C.E."/>
            <person name="Podsiadlowski L."/>
            <person name="Prost S."/>
            <person name="Krehenwinkel H."/>
            <person name="Mayer C."/>
        </authorList>
    </citation>
    <scope>NUCLEOTIDE SEQUENCE [LARGE SCALE GENOMIC DNA]</scope>
    <source>
        <strain evidence="3">NO-MEL_2022_Ind0_liver</strain>
    </source>
</reference>
<feature type="region of interest" description="Disordered" evidence="1">
    <location>
        <begin position="276"/>
        <end position="352"/>
    </location>
</feature>